<dbReference type="PANTHER" id="PTHR12358">
    <property type="entry name" value="SPHINGOSINE KINASE"/>
    <property type="match status" value="1"/>
</dbReference>
<dbReference type="eggNOG" id="COG1597">
    <property type="taxonomic scope" value="Bacteria"/>
</dbReference>
<keyword evidence="7" id="KW-0443">Lipid metabolism</keyword>
<name>A6WBE7_KINRD</name>
<keyword evidence="12" id="KW-1185">Reference proteome</keyword>
<keyword evidence="8" id="KW-1208">Phospholipid metabolism</keyword>
<keyword evidence="5 11" id="KW-0418">Kinase</keyword>
<proteinExistence type="inferred from homology"/>
<evidence type="ECO:0000313" key="12">
    <source>
        <dbReference type="Proteomes" id="UP000001116"/>
    </source>
</evidence>
<dbReference type="GO" id="GO:0016301">
    <property type="term" value="F:kinase activity"/>
    <property type="evidence" value="ECO:0007669"/>
    <property type="project" value="UniProtKB-KW"/>
</dbReference>
<dbReference type="PANTHER" id="PTHR12358:SF54">
    <property type="entry name" value="SPHINGOSINE KINASE RELATED PROTEIN"/>
    <property type="match status" value="1"/>
</dbReference>
<evidence type="ECO:0000313" key="11">
    <source>
        <dbReference type="EMBL" id="ABS04136.1"/>
    </source>
</evidence>
<dbReference type="InterPro" id="IPR016064">
    <property type="entry name" value="NAD/diacylglycerol_kinase_sf"/>
</dbReference>
<evidence type="ECO:0000256" key="8">
    <source>
        <dbReference type="ARBA" id="ARBA00023264"/>
    </source>
</evidence>
<keyword evidence="7" id="KW-0444">Lipid biosynthesis</keyword>
<dbReference type="KEGG" id="kra:Krad_2664"/>
<gene>
    <name evidence="11" type="ordered locus">Krad_2664</name>
</gene>
<evidence type="ECO:0000256" key="5">
    <source>
        <dbReference type="ARBA" id="ARBA00022777"/>
    </source>
</evidence>
<accession>A6WBE7</accession>
<dbReference type="InterPro" id="IPR017438">
    <property type="entry name" value="ATP-NAD_kinase_N"/>
</dbReference>
<dbReference type="Gene3D" id="3.40.50.10330">
    <property type="entry name" value="Probable inorganic polyphosphate/atp-NAD kinase, domain 1"/>
    <property type="match status" value="1"/>
</dbReference>
<dbReference type="InterPro" id="IPR045540">
    <property type="entry name" value="YegS/DAGK_C"/>
</dbReference>
<keyword evidence="4" id="KW-0547">Nucleotide-binding</keyword>
<dbReference type="Pfam" id="PF00781">
    <property type="entry name" value="DAGK_cat"/>
    <property type="match status" value="1"/>
</dbReference>
<dbReference type="GO" id="GO:0008654">
    <property type="term" value="P:phospholipid biosynthetic process"/>
    <property type="evidence" value="ECO:0007669"/>
    <property type="project" value="UniProtKB-KW"/>
</dbReference>
<keyword evidence="3" id="KW-0808">Transferase</keyword>
<evidence type="ECO:0000256" key="6">
    <source>
        <dbReference type="ARBA" id="ARBA00022840"/>
    </source>
</evidence>
<dbReference type="Pfam" id="PF19279">
    <property type="entry name" value="YegS_C"/>
    <property type="match status" value="1"/>
</dbReference>
<feature type="compositionally biased region" description="Polar residues" evidence="9">
    <location>
        <begin position="1"/>
        <end position="14"/>
    </location>
</feature>
<evidence type="ECO:0000256" key="9">
    <source>
        <dbReference type="SAM" id="MobiDB-lite"/>
    </source>
</evidence>
<dbReference type="GO" id="GO:0005524">
    <property type="term" value="F:ATP binding"/>
    <property type="evidence" value="ECO:0007669"/>
    <property type="project" value="UniProtKB-KW"/>
</dbReference>
<keyword evidence="7" id="KW-0594">Phospholipid biosynthesis</keyword>
<evidence type="ECO:0000259" key="10">
    <source>
        <dbReference type="PROSITE" id="PS50146"/>
    </source>
</evidence>
<dbReference type="STRING" id="266940.Krad_2664"/>
<dbReference type="InterPro" id="IPR050187">
    <property type="entry name" value="Lipid_Phosphate_FormReg"/>
</dbReference>
<dbReference type="AlphaFoldDB" id="A6WBE7"/>
<dbReference type="SUPFAM" id="SSF111331">
    <property type="entry name" value="NAD kinase/diacylglycerol kinase-like"/>
    <property type="match status" value="1"/>
</dbReference>
<dbReference type="RefSeq" id="WP_012087630.1">
    <property type="nucleotide sequence ID" value="NC_009664.2"/>
</dbReference>
<dbReference type="SMART" id="SM00046">
    <property type="entry name" value="DAGKc"/>
    <property type="match status" value="1"/>
</dbReference>
<feature type="region of interest" description="Disordered" evidence="9">
    <location>
        <begin position="1"/>
        <end position="32"/>
    </location>
</feature>
<evidence type="ECO:0000256" key="3">
    <source>
        <dbReference type="ARBA" id="ARBA00022679"/>
    </source>
</evidence>
<dbReference type="EMBL" id="CP000750">
    <property type="protein sequence ID" value="ABS04136.1"/>
    <property type="molecule type" value="Genomic_DNA"/>
</dbReference>
<dbReference type="Proteomes" id="UP000001116">
    <property type="component" value="Chromosome"/>
</dbReference>
<evidence type="ECO:0000256" key="1">
    <source>
        <dbReference type="ARBA" id="ARBA00001946"/>
    </source>
</evidence>
<feature type="domain" description="DAGKc" evidence="10">
    <location>
        <begin position="30"/>
        <end position="164"/>
    </location>
</feature>
<evidence type="ECO:0000256" key="4">
    <source>
        <dbReference type="ARBA" id="ARBA00022741"/>
    </source>
</evidence>
<protein>
    <submittedName>
        <fullName evidence="11">Diacylglycerol kinase catalytic region</fullName>
    </submittedName>
</protein>
<sequence length="361" mass="37815">MTSQSQSRPGTTQRLLALPTSPPVASPGPTPTGRAALVVNPTKFSGEQALARLRADVEREFSRFGWEMVLWLPTTATSRGRDEARQAVEAGADLVLVAGGDGTVRVVAEVLLGTDVAMGLLPCGTGNLLARNLGIPLNDVAAAVRTACLGTDVAVDAGRLEVDRDGEGTNVEHHLFLVMTGIGFDAALIAGAGEDLKRRFGHVAYLASGVRALRGPCARVTVRADGGESWTRATQGVTVGNCGQLTMGLALMPEADPCDGVLNGVVLPPRDLVQWARAVWSVAVGVPAPHLLPRLGARGLEVRSDVALPVQVDGDLVGRARCIRLCTTPAALRVRRPSAHRVEGHVEETRAPSTADLRLAS</sequence>
<evidence type="ECO:0000256" key="7">
    <source>
        <dbReference type="ARBA" id="ARBA00023209"/>
    </source>
</evidence>
<dbReference type="PROSITE" id="PS50146">
    <property type="entry name" value="DAGK"/>
    <property type="match status" value="1"/>
</dbReference>
<dbReference type="InterPro" id="IPR001206">
    <property type="entry name" value="Diacylglycerol_kinase_cat_dom"/>
</dbReference>
<comment type="cofactor">
    <cofactor evidence="1">
        <name>Mg(2+)</name>
        <dbReference type="ChEBI" id="CHEBI:18420"/>
    </cofactor>
</comment>
<dbReference type="HOGENOM" id="CLU_045532_2_2_11"/>
<comment type="similarity">
    <text evidence="2">Belongs to the diacylglycerol/lipid kinase family.</text>
</comment>
<evidence type="ECO:0000256" key="2">
    <source>
        <dbReference type="ARBA" id="ARBA00005983"/>
    </source>
</evidence>
<keyword evidence="6" id="KW-0067">ATP-binding</keyword>
<dbReference type="OrthoDB" id="3171056at2"/>
<reference evidence="12" key="1">
    <citation type="journal article" date="2008" name="PLoS ONE">
        <title>Survival in nuclear waste, extreme resistance, and potential applications gleaned from the genome sequence of Kineococcus radiotolerans SRS30216.</title>
        <authorList>
            <person name="Bagwell C.E."/>
            <person name="Bhat S."/>
            <person name="Hawkins G.M."/>
            <person name="Smith B.W."/>
            <person name="Biswas T."/>
            <person name="Hoover T.R."/>
            <person name="Saunders E."/>
            <person name="Han C.S."/>
            <person name="Tsodikov O.V."/>
            <person name="Shimkets L.J."/>
        </authorList>
    </citation>
    <scope>NUCLEOTIDE SEQUENCE [LARGE SCALE GENOMIC DNA]</scope>
    <source>
        <strain evidence="12">ATCC BAA-149 / DSM 14245 / SRS30216</strain>
    </source>
</reference>
<dbReference type="Gene3D" id="2.60.200.40">
    <property type="match status" value="1"/>
</dbReference>
<organism evidence="11 12">
    <name type="scientific">Kineococcus radiotolerans (strain ATCC BAA-149 / DSM 14245 / SRS30216)</name>
    <dbReference type="NCBI Taxonomy" id="266940"/>
    <lineage>
        <taxon>Bacteria</taxon>
        <taxon>Bacillati</taxon>
        <taxon>Actinomycetota</taxon>
        <taxon>Actinomycetes</taxon>
        <taxon>Kineosporiales</taxon>
        <taxon>Kineosporiaceae</taxon>
        <taxon>Kineococcus</taxon>
    </lineage>
</organism>
<feature type="compositionally biased region" description="Pro residues" evidence="9">
    <location>
        <begin position="20"/>
        <end position="30"/>
    </location>
</feature>